<reference evidence="1 2" key="1">
    <citation type="journal article" date="2020" name="Cell">
        <title>Large-Scale Comparative Analyses of Tick Genomes Elucidate Their Genetic Diversity and Vector Capacities.</title>
        <authorList>
            <consortium name="Tick Genome and Microbiome Consortium (TIGMIC)"/>
            <person name="Jia N."/>
            <person name="Wang J."/>
            <person name="Shi W."/>
            <person name="Du L."/>
            <person name="Sun Y."/>
            <person name="Zhan W."/>
            <person name="Jiang J.F."/>
            <person name="Wang Q."/>
            <person name="Zhang B."/>
            <person name="Ji P."/>
            <person name="Bell-Sakyi L."/>
            <person name="Cui X.M."/>
            <person name="Yuan T.T."/>
            <person name="Jiang B.G."/>
            <person name="Yang W.F."/>
            <person name="Lam T.T."/>
            <person name="Chang Q.C."/>
            <person name="Ding S.J."/>
            <person name="Wang X.J."/>
            <person name="Zhu J.G."/>
            <person name="Ruan X.D."/>
            <person name="Zhao L."/>
            <person name="Wei J.T."/>
            <person name="Ye R.Z."/>
            <person name="Que T.C."/>
            <person name="Du C.H."/>
            <person name="Zhou Y.H."/>
            <person name="Cheng J.X."/>
            <person name="Dai P.F."/>
            <person name="Guo W.B."/>
            <person name="Han X.H."/>
            <person name="Huang E.J."/>
            <person name="Li L.F."/>
            <person name="Wei W."/>
            <person name="Gao Y.C."/>
            <person name="Liu J.Z."/>
            <person name="Shao H.Z."/>
            <person name="Wang X."/>
            <person name="Wang C.C."/>
            <person name="Yang T.C."/>
            <person name="Huo Q.B."/>
            <person name="Li W."/>
            <person name="Chen H.Y."/>
            <person name="Chen S.E."/>
            <person name="Zhou L.G."/>
            <person name="Ni X.B."/>
            <person name="Tian J.H."/>
            <person name="Sheng Y."/>
            <person name="Liu T."/>
            <person name="Pan Y.S."/>
            <person name="Xia L.Y."/>
            <person name="Li J."/>
            <person name="Zhao F."/>
            <person name="Cao W.C."/>
        </authorList>
    </citation>
    <scope>NUCLEOTIDE SEQUENCE [LARGE SCALE GENOMIC DNA]</scope>
    <source>
        <strain evidence="1">Iper-2018</strain>
    </source>
</reference>
<name>A0AC60Q6W9_IXOPE</name>
<proteinExistence type="predicted"/>
<sequence length="376" mass="42813">MDGHSTDFASLDFNVTDSGNLTDPHWNIIINLSQTDTKESGDGNNLYEVPLDIVFLLSFCYGLISLVSIVGNILVLWIVASSRRMQTVTNIFIANLAVADIIIGVFSIPFQFQAALLQRWLLPYFMCAFCPYVQVVSVNVSVFTLTAIAIERYRAITSPLKARFCSKTTAKILILIIWISSLVVACPNAVALRVVLLMDKATGLREKPFCLNVGMQPRTWKAYNHALVCVQYLLPLTIVCYTYGRIWKKLRQSKIPGNTEIVRDAHIVRNKNKVIKMMAIVVIIFALCWLPYQTYNLLAEIYPTINTYRYINVIWFCSHWLAMSNSCYNPFIYAIYSEKFSAEFKARMSCCGKRKFDDSAYMASSIISQISFRIKY</sequence>
<evidence type="ECO:0000313" key="1">
    <source>
        <dbReference type="EMBL" id="KAG0429150.1"/>
    </source>
</evidence>
<keyword evidence="2" id="KW-1185">Reference proteome</keyword>
<protein>
    <submittedName>
        <fullName evidence="1">Uncharacterized protein</fullName>
    </submittedName>
</protein>
<organism evidence="1 2">
    <name type="scientific">Ixodes persulcatus</name>
    <name type="common">Taiga tick</name>
    <dbReference type="NCBI Taxonomy" id="34615"/>
    <lineage>
        <taxon>Eukaryota</taxon>
        <taxon>Metazoa</taxon>
        <taxon>Ecdysozoa</taxon>
        <taxon>Arthropoda</taxon>
        <taxon>Chelicerata</taxon>
        <taxon>Arachnida</taxon>
        <taxon>Acari</taxon>
        <taxon>Parasitiformes</taxon>
        <taxon>Ixodida</taxon>
        <taxon>Ixodoidea</taxon>
        <taxon>Ixodidae</taxon>
        <taxon>Ixodinae</taxon>
        <taxon>Ixodes</taxon>
    </lineage>
</organism>
<comment type="caution">
    <text evidence="1">The sequence shown here is derived from an EMBL/GenBank/DDBJ whole genome shotgun (WGS) entry which is preliminary data.</text>
</comment>
<evidence type="ECO:0000313" key="2">
    <source>
        <dbReference type="Proteomes" id="UP000805193"/>
    </source>
</evidence>
<dbReference type="Proteomes" id="UP000805193">
    <property type="component" value="Unassembled WGS sequence"/>
</dbReference>
<accession>A0AC60Q6W9</accession>
<dbReference type="EMBL" id="JABSTQ010009440">
    <property type="protein sequence ID" value="KAG0429150.1"/>
    <property type="molecule type" value="Genomic_DNA"/>
</dbReference>
<gene>
    <name evidence="1" type="ORF">HPB47_023921</name>
</gene>